<evidence type="ECO:0000313" key="1">
    <source>
        <dbReference type="EMBL" id="GBR72882.1"/>
    </source>
</evidence>
<evidence type="ECO:0008006" key="3">
    <source>
        <dbReference type="Google" id="ProtNLM"/>
    </source>
</evidence>
<reference evidence="1 2" key="1">
    <citation type="journal article" date="2019" name="ISME J.">
        <title>Genome analyses of uncultured TG2/ZB3 bacteria in 'Margulisbacteria' specifically attached to ectosymbiotic spirochetes of protists in the termite gut.</title>
        <authorList>
            <person name="Utami Y.D."/>
            <person name="Kuwahara H."/>
            <person name="Igai K."/>
            <person name="Murakami T."/>
            <person name="Sugaya K."/>
            <person name="Morikawa T."/>
            <person name="Nagura Y."/>
            <person name="Yuki M."/>
            <person name="Deevong P."/>
            <person name="Inoue T."/>
            <person name="Kihara K."/>
            <person name="Lo N."/>
            <person name="Yamada A."/>
            <person name="Ohkuma M."/>
            <person name="Hongoh Y."/>
        </authorList>
    </citation>
    <scope>NUCLEOTIDE SEQUENCE [LARGE SCALE GENOMIC DNA]</scope>
    <source>
        <strain evidence="1">NkOx7-01</strain>
    </source>
</reference>
<sequence length="135" mass="15981">MSSEKFNIRYDKGTQIQEYKGLTAVGISSTKWKVFDEYGKQISERIFDKVRIYEYHNGLFPAIYNGKWGVISKQGKIIVNFEYDNIWFSEYQTTGKFSLMKNGKWGLVKINENMQMEIIKGFETEPIRYDPEAYR</sequence>
<evidence type="ECO:0000313" key="2">
    <source>
        <dbReference type="Proteomes" id="UP000269352"/>
    </source>
</evidence>
<name>A0A388T8L7_TERA1</name>
<gene>
    <name evidence="1" type="ORF">NO1_0339</name>
</gene>
<comment type="caution">
    <text evidence="1">The sequence shown here is derived from an EMBL/GenBank/DDBJ whole genome shotgun (WGS) entry which is preliminary data.</text>
</comment>
<protein>
    <recommendedName>
        <fullName evidence="3">WG repeat-containing protein</fullName>
    </recommendedName>
</protein>
<keyword evidence="2" id="KW-1185">Reference proteome</keyword>
<dbReference type="Pfam" id="PF14903">
    <property type="entry name" value="WG_beta_rep"/>
    <property type="match status" value="1"/>
</dbReference>
<proteinExistence type="predicted"/>
<dbReference type="Proteomes" id="UP000269352">
    <property type="component" value="Unassembled WGS sequence"/>
</dbReference>
<accession>A0A388T8L7</accession>
<organism evidence="1 2">
    <name type="scientific">Termititenax aidoneus</name>
    <dbReference type="NCBI Taxonomy" id="2218524"/>
    <lineage>
        <taxon>Bacteria</taxon>
        <taxon>Bacillati</taxon>
        <taxon>Candidatus Margulisiibacteriota</taxon>
        <taxon>Candidatus Termititenacia</taxon>
        <taxon>Candidatus Termititenacales</taxon>
        <taxon>Candidatus Termititenacaceae</taxon>
        <taxon>Candidatus Termititenax</taxon>
    </lineage>
</organism>
<dbReference type="AlphaFoldDB" id="A0A388T8L7"/>
<dbReference type="InterPro" id="IPR032774">
    <property type="entry name" value="WG_beta_rep"/>
</dbReference>
<dbReference type="EMBL" id="BGZN01000003">
    <property type="protein sequence ID" value="GBR72882.1"/>
    <property type="molecule type" value="Genomic_DNA"/>
</dbReference>